<name>A0A146M2K4_LYGHE</name>
<proteinExistence type="predicted"/>
<protein>
    <submittedName>
        <fullName evidence="1">Uncharacterized protein</fullName>
    </submittedName>
</protein>
<accession>A0A146M2K4</accession>
<dbReference type="AlphaFoldDB" id="A0A146M2K4"/>
<reference evidence="1" key="1">
    <citation type="journal article" date="2016" name="Gigascience">
        <title>De novo construction of an expanded transcriptome assembly for the western tarnished plant bug, Lygus hesperus.</title>
        <authorList>
            <person name="Tassone E.E."/>
            <person name="Geib S.M."/>
            <person name="Hall B."/>
            <person name="Fabrick J.A."/>
            <person name="Brent C.S."/>
            <person name="Hull J.J."/>
        </authorList>
    </citation>
    <scope>NUCLEOTIDE SEQUENCE</scope>
</reference>
<dbReference type="EMBL" id="GDHC01005809">
    <property type="protein sequence ID" value="JAQ12820.1"/>
    <property type="molecule type" value="Transcribed_RNA"/>
</dbReference>
<gene>
    <name evidence="1" type="ORF">g.29560</name>
</gene>
<feature type="non-terminal residue" evidence="1">
    <location>
        <position position="1"/>
    </location>
</feature>
<sequence length="205" mass="23749">RCGEQTANVRKECRSVDTALIQPAAAGRGVEWRATHVEQQSSPPRHHHPSRFTIACGVYGTPYGWRRRVRCRRGSVEKRTQVAQPTQVLHETSSNTVSQVRYSAQCGTQIVKCRTQYRIKCGNSTTTTDGHCRRKESRSRSCGVVHRIESHDFCEKRMGEYKHNTAVPERGWWIQVEEWRMKPYDATSQQHCWKHAITKFSWKHA</sequence>
<organism evidence="1">
    <name type="scientific">Lygus hesperus</name>
    <name type="common">Western plant bug</name>
    <dbReference type="NCBI Taxonomy" id="30085"/>
    <lineage>
        <taxon>Eukaryota</taxon>
        <taxon>Metazoa</taxon>
        <taxon>Ecdysozoa</taxon>
        <taxon>Arthropoda</taxon>
        <taxon>Hexapoda</taxon>
        <taxon>Insecta</taxon>
        <taxon>Pterygota</taxon>
        <taxon>Neoptera</taxon>
        <taxon>Paraneoptera</taxon>
        <taxon>Hemiptera</taxon>
        <taxon>Heteroptera</taxon>
        <taxon>Panheteroptera</taxon>
        <taxon>Cimicomorpha</taxon>
        <taxon>Miridae</taxon>
        <taxon>Mirini</taxon>
        <taxon>Lygus</taxon>
    </lineage>
</organism>
<evidence type="ECO:0000313" key="1">
    <source>
        <dbReference type="EMBL" id="JAQ12820.1"/>
    </source>
</evidence>